<feature type="compositionally biased region" description="Basic and acidic residues" evidence="1">
    <location>
        <begin position="840"/>
        <end position="849"/>
    </location>
</feature>
<feature type="region of interest" description="Disordered" evidence="1">
    <location>
        <begin position="835"/>
        <end position="854"/>
    </location>
</feature>
<feature type="region of interest" description="Disordered" evidence="1">
    <location>
        <begin position="575"/>
        <end position="711"/>
    </location>
</feature>
<organism evidence="2 3">
    <name type="scientific">Cafeteria roenbergensis</name>
    <name type="common">Marine flagellate</name>
    <dbReference type="NCBI Taxonomy" id="33653"/>
    <lineage>
        <taxon>Eukaryota</taxon>
        <taxon>Sar</taxon>
        <taxon>Stramenopiles</taxon>
        <taxon>Bigyra</taxon>
        <taxon>Opalozoa</taxon>
        <taxon>Bicosoecida</taxon>
        <taxon>Cafeteriaceae</taxon>
        <taxon>Cafeteria</taxon>
    </lineage>
</organism>
<dbReference type="Proteomes" id="UP000322899">
    <property type="component" value="Unassembled WGS sequence"/>
</dbReference>
<proteinExistence type="predicted"/>
<name>A0A5A8E2B9_CAFRO</name>
<evidence type="ECO:0000256" key="1">
    <source>
        <dbReference type="SAM" id="MobiDB-lite"/>
    </source>
</evidence>
<accession>A0A5A8E2B9</accession>
<feature type="region of interest" description="Disordered" evidence="1">
    <location>
        <begin position="258"/>
        <end position="285"/>
    </location>
</feature>
<feature type="compositionally biased region" description="Gly residues" evidence="1">
    <location>
        <begin position="578"/>
        <end position="587"/>
    </location>
</feature>
<feature type="compositionally biased region" description="Acidic residues" evidence="1">
    <location>
        <begin position="674"/>
        <end position="687"/>
    </location>
</feature>
<dbReference type="EMBL" id="VLTO01000064">
    <property type="protein sequence ID" value="KAA0170021.1"/>
    <property type="molecule type" value="Genomic_DNA"/>
</dbReference>
<comment type="caution">
    <text evidence="2">The sequence shown here is derived from an EMBL/GenBank/DDBJ whole genome shotgun (WGS) entry which is preliminary data.</text>
</comment>
<feature type="compositionally biased region" description="Basic and acidic residues" evidence="1">
    <location>
        <begin position="258"/>
        <end position="271"/>
    </location>
</feature>
<sequence length="1852" mass="196297">MLREDALAVIRSQAAQQGVISWARVEQLAWSGSTPPPITARMALVRIVRATGSDLVLCASMEPGAPAVSSGARRPQPWASPETHSVQCQSLARFLKELGASNQVDKQLIALFASSGTNSSLTSRKLFLPALRIIARRGAWRPSLRYTHMPEGMAELERAAALNASLFRDGMLAAAAKLPEVHAGLADCSTQVADAARFFEQHARSTGRHSKPRAGTASARWTDALLLLEHTRKVLAAVPEQLLGLDGGFTERLQAGRKVAEHDARDGRTGRSSDTIDTAEPDADATIGSFSQPVRLLKHVRMVPARNHRVSGRRITSTLAAAAISSVLGPGDQLLGPRRAWTTDLLEATRVTEVSSASRTVSQSLPKMLDPATAEFGSVFRLRQVGGGIPTDAFVKGRSVDATKPWISSRSAKDLLRFGSVAKAKTLFRFALLARQLAGLAEATDPQIAREFVGSIPEASPGMPTGYGRADVVAFLAEFKRLAQEKGSVSFRDVIRLMPVGQVFALLGLPGLQSSGRTLPLLASSARALVKELEAVFPGYNRPRPIRSGFVHAGPPLGLVADRCDQRIGRTAALRQTGGAGTGGSGAAAGELADSDADSNDDEGSEADEVDDDDEDVVDDEQEDGVQDEQEDEFDNDDEDEGPEEDDGGHEEDFGDDDDDAGSQASFRPGSDGSSDDDDDDDEEEVDGDRAHATPSRTGAGGGCKASPASTGGSNLTDVLCQFAEPAVSLLARTGLVKLGGCSSEPRAMEGLARKPICKVRAVPDVCSAIGLAQQDLQALFGDAWKRGSSRAGDGAAGGAGAAPVEVPAELQLDWSGSCHPPVLSEDLLQALGAAPAPAADDKRPHRDDDDVSCSQDNPDAVDCLFGRFADILCVASGTFEWQMPYLRGSLNALLVEGRQAASTQPKSSPDVRELQDRQRDKSFFEAAVHQIASREPLSGAVRLKDGVTLLGLSSFVPGTDVEVAAAMTCGPVAPSRSDLAHLRRGRGLSPRVALARSIPRGDRVTGGLVCRFGLTAREFVRGLALPIILGPLRLVSSSSDFRGLFAVHIGAATAEAGRFMQWRAANTRKFLSSATAALPRAWERALRVTHRRLTAGRVPADDSAETRKRFDAGVRELDSRLQEALERTEGRVVLRQLVPEVAWDPVLQSVTLRTRAGFEEETKANPFWLFLEIRAQALIGRACNPLADCSSDAARAGGARRASKRSRAKLCSLVMASQQSVEWFGWRLERHGGTALRFLFAGVPQSELQSAARALATGDSRFVFRLSKGFNNICRAVLGPSSVSGAPAIATAMRMAAADLAAIYARFALREEGIEVVGQEAWPFEPKPDVAEFEAALPACLHPSQLPNQPLECAIEGCGSQEGRATLAVPRTCGARQIAMLKAQGPGAADLAIQGLQELGVGWAGAKEAATAAAAAASAAGIEGLVVHGYGGAARGGRPRPSTGHTFDPTVHRSVRLWPSRAATALHMALVLLSDKHPASRARYAALVHWFGTGKAPGASEAERATAIHASDLPTSSFKGAQLEPRLASMLSKVMSRGVFVARQPPSQASFEAATGRAIKALAAKRAQAAPGTTIALPVLPGLIPYASVPPGSKHGALGFTTPPGEAYAADDGRASASGWWCPFSRRLAELLSKRVASAIVAHFGPSHVQPWRQARMDGPGRKRWNADAPHESWGLLHESQGREPSPLANVLAPPSADSSTFPGAVAGGLKCPEPRVFVPEAMVEELGKCLSYRSRIMPQTLEKLQTPRRTSLELLSDAVVHPSVLTPAYVKTGFSITGERAAARGAIPRAVRPDEVVHSLPDEPWDVVAARVSARLGDIVGDAEAGCRPKLSLQVSMAETLRCSASPSWF</sequence>
<feature type="compositionally biased region" description="Acidic residues" evidence="1">
    <location>
        <begin position="593"/>
        <end position="661"/>
    </location>
</feature>
<evidence type="ECO:0000313" key="2">
    <source>
        <dbReference type="EMBL" id="KAA0170021.1"/>
    </source>
</evidence>
<protein>
    <submittedName>
        <fullName evidence="2">Uncharacterized protein</fullName>
    </submittedName>
</protein>
<reference evidence="2 3" key="1">
    <citation type="submission" date="2019-07" db="EMBL/GenBank/DDBJ databases">
        <title>Genomes of Cafeteria roenbergensis.</title>
        <authorList>
            <person name="Fischer M.G."/>
            <person name="Hackl T."/>
            <person name="Roman M."/>
        </authorList>
    </citation>
    <scope>NUCLEOTIDE SEQUENCE [LARGE SCALE GENOMIC DNA]</scope>
    <source>
        <strain evidence="2 3">E4-10P</strain>
    </source>
</reference>
<evidence type="ECO:0000313" key="3">
    <source>
        <dbReference type="Proteomes" id="UP000322899"/>
    </source>
</evidence>
<gene>
    <name evidence="2" type="ORF">FNF27_06774</name>
</gene>